<sequence length="254" mass="27501">MRRRSDATTVVLDAPGWRSTGLADEWVHLWVPGPGGRSGGDGPRRLYSVVDVDPLTLELAHHSPGPAGRWAGRAAAGHRVLVSQPAGRHRPPRDARWEVVVADHTGLPAARRIVAGSPPGRRLLLVLETDDADVPAPEPAGATVVRVFRPDLAEPSALAATVDGLELPDGPGYLWLGAEVPAARAVRRRLRAAGWPPHRYAVSGYWQRRDPGHADRYRAVADRVAALYAEVETGVRDPEAVADDLDDLLDRHRL</sequence>
<name>A0A7W3IVE2_9ACTN</name>
<keyword evidence="4" id="KW-1185">Reference proteome</keyword>
<proteinExistence type="predicted"/>
<dbReference type="AlphaFoldDB" id="A0A7W3IVE2"/>
<dbReference type="Pfam" id="PF04954">
    <property type="entry name" value="SIP"/>
    <property type="match status" value="1"/>
</dbReference>
<dbReference type="Pfam" id="PF08021">
    <property type="entry name" value="FAD_binding_9"/>
    <property type="match status" value="1"/>
</dbReference>
<evidence type="ECO:0000313" key="3">
    <source>
        <dbReference type="EMBL" id="MBA8795962.1"/>
    </source>
</evidence>
<gene>
    <name evidence="3" type="ORF">FHX74_003603</name>
</gene>
<dbReference type="InterPro" id="IPR007037">
    <property type="entry name" value="SIP_rossman_dom"/>
</dbReference>
<dbReference type="Proteomes" id="UP000523079">
    <property type="component" value="Unassembled WGS sequence"/>
</dbReference>
<dbReference type="Gene3D" id="2.40.30.10">
    <property type="entry name" value="Translation factors"/>
    <property type="match status" value="1"/>
</dbReference>
<evidence type="ECO:0000259" key="2">
    <source>
        <dbReference type="Pfam" id="PF08021"/>
    </source>
</evidence>
<accession>A0A7W3IVE2</accession>
<dbReference type="InterPro" id="IPR013113">
    <property type="entry name" value="SIP_FAD-bd"/>
</dbReference>
<organism evidence="3 4">
    <name type="scientific">Microlunatus kandeliicorticis</name>
    <dbReference type="NCBI Taxonomy" id="1759536"/>
    <lineage>
        <taxon>Bacteria</taxon>
        <taxon>Bacillati</taxon>
        <taxon>Actinomycetota</taxon>
        <taxon>Actinomycetes</taxon>
        <taxon>Propionibacteriales</taxon>
        <taxon>Propionibacteriaceae</taxon>
        <taxon>Microlunatus</taxon>
    </lineage>
</organism>
<evidence type="ECO:0000313" key="4">
    <source>
        <dbReference type="Proteomes" id="UP000523079"/>
    </source>
</evidence>
<dbReference type="InterPro" id="IPR039374">
    <property type="entry name" value="SIP_fam"/>
</dbReference>
<reference evidence="3 4" key="1">
    <citation type="submission" date="2020-07" db="EMBL/GenBank/DDBJ databases">
        <title>Sequencing the genomes of 1000 actinobacteria strains.</title>
        <authorList>
            <person name="Klenk H.-P."/>
        </authorList>
    </citation>
    <scope>NUCLEOTIDE SEQUENCE [LARGE SCALE GENOMIC DNA]</scope>
    <source>
        <strain evidence="3 4">DSM 100723</strain>
    </source>
</reference>
<dbReference type="PANTHER" id="PTHR30157">
    <property type="entry name" value="FERRIC REDUCTASE, NADPH-DEPENDENT"/>
    <property type="match status" value="1"/>
</dbReference>
<dbReference type="InterPro" id="IPR039261">
    <property type="entry name" value="FNR_nucleotide-bd"/>
</dbReference>
<feature type="domain" description="Siderophore-interacting FAD-binding" evidence="2">
    <location>
        <begin position="42"/>
        <end position="88"/>
    </location>
</feature>
<comment type="caution">
    <text evidence="3">The sequence shown here is derived from an EMBL/GenBank/DDBJ whole genome shotgun (WGS) entry which is preliminary data.</text>
</comment>
<evidence type="ECO:0000259" key="1">
    <source>
        <dbReference type="Pfam" id="PF04954"/>
    </source>
</evidence>
<dbReference type="PANTHER" id="PTHR30157:SF0">
    <property type="entry name" value="NADPH-DEPENDENT FERRIC-CHELATE REDUCTASE"/>
    <property type="match status" value="1"/>
</dbReference>
<protein>
    <submittedName>
        <fullName evidence="3">NADPH-dependent ferric siderophore reductase</fullName>
    </submittedName>
</protein>
<dbReference type="Gene3D" id="3.40.50.80">
    <property type="entry name" value="Nucleotide-binding domain of ferredoxin-NADP reductase (FNR) module"/>
    <property type="match status" value="1"/>
</dbReference>
<feature type="domain" description="SIP-like Rossmann fold" evidence="1">
    <location>
        <begin position="95"/>
        <end position="208"/>
    </location>
</feature>
<dbReference type="EMBL" id="JACGWT010000006">
    <property type="protein sequence ID" value="MBA8795962.1"/>
    <property type="molecule type" value="Genomic_DNA"/>
</dbReference>